<organism evidence="1 2">
    <name type="scientific">Serinus canaria</name>
    <name type="common">Island canary</name>
    <name type="synonym">Fringilla canaria</name>
    <dbReference type="NCBI Taxonomy" id="9135"/>
    <lineage>
        <taxon>Eukaryota</taxon>
        <taxon>Metazoa</taxon>
        <taxon>Chordata</taxon>
        <taxon>Craniata</taxon>
        <taxon>Vertebrata</taxon>
        <taxon>Euteleostomi</taxon>
        <taxon>Archelosauria</taxon>
        <taxon>Archosauria</taxon>
        <taxon>Dinosauria</taxon>
        <taxon>Saurischia</taxon>
        <taxon>Theropoda</taxon>
        <taxon>Coelurosauria</taxon>
        <taxon>Aves</taxon>
        <taxon>Neognathae</taxon>
        <taxon>Neoaves</taxon>
        <taxon>Telluraves</taxon>
        <taxon>Australaves</taxon>
        <taxon>Passeriformes</taxon>
        <taxon>Passeroidea</taxon>
        <taxon>Fringillidae</taxon>
        <taxon>Carduelinae</taxon>
        <taxon>Serinus</taxon>
    </lineage>
</organism>
<dbReference type="Ensembl" id="ENSSCAT00000023175.1">
    <property type="protein sequence ID" value="ENSSCAP00000020754.1"/>
    <property type="gene ID" value="ENSSCAG00000014958.1"/>
</dbReference>
<name>A0A8C9UHC2_SERCA</name>
<evidence type="ECO:0000313" key="1">
    <source>
        <dbReference type="Ensembl" id="ENSSCAP00000020754.1"/>
    </source>
</evidence>
<accession>A0A8C9UHC2</accession>
<protein>
    <submittedName>
        <fullName evidence="1">Uncharacterized protein</fullName>
    </submittedName>
</protein>
<proteinExistence type="predicted"/>
<reference evidence="1" key="2">
    <citation type="submission" date="2025-09" db="UniProtKB">
        <authorList>
            <consortium name="Ensembl"/>
        </authorList>
    </citation>
    <scope>IDENTIFICATION</scope>
</reference>
<sequence>MGEDICLPYFCTQGAGNDLQQPGNGLRRATLLKGGEGDPGNSMAIDNSLVLEWSHGCIRLPLERLKVPFTGGKLRLIQNMGLGRAEKECSQELESSLCSLSSL</sequence>
<evidence type="ECO:0000313" key="2">
    <source>
        <dbReference type="Proteomes" id="UP000694409"/>
    </source>
</evidence>
<dbReference type="AlphaFoldDB" id="A0A8C9UHC2"/>
<dbReference type="Proteomes" id="UP000694409">
    <property type="component" value="Unassembled WGS sequence"/>
</dbReference>
<reference evidence="1" key="1">
    <citation type="submission" date="2025-08" db="UniProtKB">
        <authorList>
            <consortium name="Ensembl"/>
        </authorList>
    </citation>
    <scope>IDENTIFICATION</scope>
</reference>
<keyword evidence="2" id="KW-1185">Reference proteome</keyword>